<feature type="domain" description="Fido" evidence="10">
    <location>
        <begin position="65"/>
        <end position="211"/>
    </location>
</feature>
<sequence length="216" mass="25032">MRLKKGQRYDVSQLLEAQWEPGSHGRVLKNLLGITRKREMDHVEAREQLRALEELIGIYDERHRFTAADVRRIHKIWLGPIYVWAGEYRQVNVSKGDFPFAAAGQISRLMTELEKGPLREFTPCRFTSLDEVVRAVAVVHTELMLIHPFREGNGRVGRFLAILMGLQARLPPLDFRGIKGRKRLEYFAAVRVGLDRDYGPMERIISDVIRRTLRIS</sequence>
<keyword evidence="6" id="KW-0067">ATP-binding</keyword>
<keyword evidence="5" id="KW-0802">TPR repeat</keyword>
<dbReference type="EMBL" id="CABIKM010000021">
    <property type="protein sequence ID" value="VUZ84966.1"/>
    <property type="molecule type" value="Genomic_DNA"/>
</dbReference>
<reference evidence="11 12" key="1">
    <citation type="submission" date="2019-07" db="EMBL/GenBank/DDBJ databases">
        <authorList>
            <person name="Cremers G."/>
        </authorList>
    </citation>
    <scope>NUCLEOTIDE SEQUENCE [LARGE SCALE GENOMIC DNA]</scope>
</reference>
<gene>
    <name evidence="11" type="primary">vbhT</name>
    <name evidence="11" type="ORF">MELA_01341</name>
</gene>
<evidence type="ECO:0000256" key="9">
    <source>
        <dbReference type="PIRSR" id="PIRSR640198-1"/>
    </source>
</evidence>
<keyword evidence="4" id="KW-0547">Nucleotide-binding</keyword>
<dbReference type="Pfam" id="PF02661">
    <property type="entry name" value="Fic"/>
    <property type="match status" value="1"/>
</dbReference>
<evidence type="ECO:0000313" key="12">
    <source>
        <dbReference type="Proteomes" id="UP000334340"/>
    </source>
</evidence>
<keyword evidence="8" id="KW-0472">Membrane</keyword>
<keyword evidence="7" id="KW-1133">Transmembrane helix</keyword>
<evidence type="ECO:0000256" key="3">
    <source>
        <dbReference type="ARBA" id="ARBA00022737"/>
    </source>
</evidence>
<dbReference type="Proteomes" id="UP000334340">
    <property type="component" value="Unassembled WGS sequence"/>
</dbReference>
<dbReference type="InterPro" id="IPR036597">
    <property type="entry name" value="Fido-like_dom_sf"/>
</dbReference>
<keyword evidence="12" id="KW-1185">Reference proteome</keyword>
<evidence type="ECO:0000256" key="1">
    <source>
        <dbReference type="ARBA" id="ARBA00004167"/>
    </source>
</evidence>
<keyword evidence="3" id="KW-0677">Repeat</keyword>
<accession>A0A564ZIP4</accession>
<proteinExistence type="predicted"/>
<evidence type="ECO:0000256" key="2">
    <source>
        <dbReference type="ARBA" id="ARBA00022692"/>
    </source>
</evidence>
<dbReference type="Gene3D" id="1.10.3290.10">
    <property type="entry name" value="Fido-like domain"/>
    <property type="match status" value="1"/>
</dbReference>
<dbReference type="PANTHER" id="PTHR13504:SF34">
    <property type="entry name" value="PROTEIN ADENYLYLTRANSFERASE FICD"/>
    <property type="match status" value="1"/>
</dbReference>
<keyword evidence="11" id="KW-0548">Nucleotidyltransferase</keyword>
<organism evidence="11 12">
    <name type="scientific">Candidatus Methylomirabilis lanthanidiphila</name>
    <dbReference type="NCBI Taxonomy" id="2211376"/>
    <lineage>
        <taxon>Bacteria</taxon>
        <taxon>Candidatus Methylomirabilota</taxon>
        <taxon>Candidatus Methylomirabilia</taxon>
        <taxon>Candidatus Methylomirabilales</taxon>
        <taxon>Candidatus Methylomirabilaceae</taxon>
        <taxon>Candidatus Methylomirabilis</taxon>
    </lineage>
</organism>
<name>A0A564ZIP4_9BACT</name>
<protein>
    <submittedName>
        <fullName evidence="11">Adenosine monophosphate-protein transferase VbhT</fullName>
        <ecNumber evidence="11">2.7.7.-</ecNumber>
    </submittedName>
</protein>
<dbReference type="AlphaFoldDB" id="A0A564ZIP4"/>
<dbReference type="SUPFAM" id="SSF140931">
    <property type="entry name" value="Fic-like"/>
    <property type="match status" value="1"/>
</dbReference>
<dbReference type="GO" id="GO:0016020">
    <property type="term" value="C:membrane"/>
    <property type="evidence" value="ECO:0007669"/>
    <property type="project" value="UniProtKB-SubCell"/>
</dbReference>
<feature type="active site" evidence="9">
    <location>
        <position position="147"/>
    </location>
</feature>
<evidence type="ECO:0000256" key="4">
    <source>
        <dbReference type="ARBA" id="ARBA00022741"/>
    </source>
</evidence>
<dbReference type="InterPro" id="IPR040198">
    <property type="entry name" value="Fido_containing"/>
</dbReference>
<dbReference type="InterPro" id="IPR003812">
    <property type="entry name" value="Fido"/>
</dbReference>
<dbReference type="EC" id="2.7.7.-" evidence="11"/>
<evidence type="ECO:0000259" key="10">
    <source>
        <dbReference type="PROSITE" id="PS51459"/>
    </source>
</evidence>
<evidence type="ECO:0000313" key="11">
    <source>
        <dbReference type="EMBL" id="VUZ84966.1"/>
    </source>
</evidence>
<comment type="subcellular location">
    <subcellularLocation>
        <location evidence="1">Membrane</location>
        <topology evidence="1">Single-pass membrane protein</topology>
    </subcellularLocation>
</comment>
<dbReference type="GO" id="GO:0005524">
    <property type="term" value="F:ATP binding"/>
    <property type="evidence" value="ECO:0007669"/>
    <property type="project" value="UniProtKB-KW"/>
</dbReference>
<evidence type="ECO:0000256" key="7">
    <source>
        <dbReference type="ARBA" id="ARBA00022989"/>
    </source>
</evidence>
<dbReference type="PROSITE" id="PS51459">
    <property type="entry name" value="FIDO"/>
    <property type="match status" value="1"/>
</dbReference>
<evidence type="ECO:0000256" key="8">
    <source>
        <dbReference type="ARBA" id="ARBA00023136"/>
    </source>
</evidence>
<keyword evidence="11" id="KW-0808">Transferase</keyword>
<keyword evidence="2" id="KW-0812">Transmembrane</keyword>
<evidence type="ECO:0000256" key="5">
    <source>
        <dbReference type="ARBA" id="ARBA00022803"/>
    </source>
</evidence>
<dbReference type="PANTHER" id="PTHR13504">
    <property type="entry name" value="FIDO DOMAIN-CONTAINING PROTEIN DDB_G0283145"/>
    <property type="match status" value="1"/>
</dbReference>
<dbReference type="GO" id="GO:0016779">
    <property type="term" value="F:nucleotidyltransferase activity"/>
    <property type="evidence" value="ECO:0007669"/>
    <property type="project" value="UniProtKB-KW"/>
</dbReference>
<evidence type="ECO:0000256" key="6">
    <source>
        <dbReference type="ARBA" id="ARBA00022840"/>
    </source>
</evidence>